<accession>A0ABT7VN61</accession>
<dbReference type="Proteomes" id="UP001529423">
    <property type="component" value="Unassembled WGS sequence"/>
</dbReference>
<keyword evidence="3" id="KW-1185">Reference proteome</keyword>
<keyword evidence="1" id="KW-0812">Transmembrane</keyword>
<evidence type="ECO:0000256" key="1">
    <source>
        <dbReference type="SAM" id="Phobius"/>
    </source>
</evidence>
<feature type="transmembrane region" description="Helical" evidence="1">
    <location>
        <begin position="12"/>
        <end position="32"/>
    </location>
</feature>
<evidence type="ECO:0000313" key="2">
    <source>
        <dbReference type="EMBL" id="MDM8334173.1"/>
    </source>
</evidence>
<gene>
    <name evidence="2" type="ORF">QUW46_06265</name>
</gene>
<proteinExistence type="predicted"/>
<name>A0ABT7VN61_9LACO</name>
<comment type="caution">
    <text evidence="2">The sequence shown here is derived from an EMBL/GenBank/DDBJ whole genome shotgun (WGS) entry which is preliminary data.</text>
</comment>
<feature type="transmembrane region" description="Helical" evidence="1">
    <location>
        <begin position="177"/>
        <end position="195"/>
    </location>
</feature>
<reference evidence="2 3" key="1">
    <citation type="submission" date="2023-06" db="EMBL/GenBank/DDBJ databases">
        <title>Identification and characterization of horizontal gene transfer across gut microbiota members of farm animals based on homology search.</title>
        <authorList>
            <person name="Schwarzerova J."/>
            <person name="Nykrynova M."/>
            <person name="Jureckova K."/>
            <person name="Cejkova D."/>
            <person name="Rychlik I."/>
        </authorList>
    </citation>
    <scope>NUCLEOTIDE SEQUENCE [LARGE SCALE GENOMIC DNA]</scope>
    <source>
        <strain evidence="2 3">105_WCHN</strain>
    </source>
</reference>
<sequence length="203" mass="22561">MTANSKLKIFLKYALIVIILMLLGGAGMFGLAKHRQHTYYTAKRAMVISHTIHEEKNSNNNFNSDDQQMMDTYSKIVEDPIIAKTARYYLPAKLNKRYSAEELSNMIDTQTSQQSLILTIRTKAANKETAVRVTNAMSKAMKKELPTIQPGAGQVRLLSPATKGEAEKVTVPHAKKYVAVGLALGGMIGLIICFVDETWSRLI</sequence>
<protein>
    <submittedName>
        <fullName evidence="2">Chain-length determining protein</fullName>
    </submittedName>
</protein>
<organism evidence="2 3">
    <name type="scientific">Limosilactobacillus panis</name>
    <dbReference type="NCBI Taxonomy" id="47493"/>
    <lineage>
        <taxon>Bacteria</taxon>
        <taxon>Bacillati</taxon>
        <taxon>Bacillota</taxon>
        <taxon>Bacilli</taxon>
        <taxon>Lactobacillales</taxon>
        <taxon>Lactobacillaceae</taxon>
        <taxon>Limosilactobacillus</taxon>
    </lineage>
</organism>
<keyword evidence="1" id="KW-0472">Membrane</keyword>
<dbReference type="RefSeq" id="WP_289560507.1">
    <property type="nucleotide sequence ID" value="NZ_JAUDEO010000033.1"/>
</dbReference>
<reference evidence="3" key="2">
    <citation type="submission" date="2023-06" db="EMBL/GenBank/DDBJ databases">
        <title>Identification and characterization of horizontal gene transfer across gut microbiota members of farm animals based on homology search.</title>
        <authorList>
            <person name="Zeman M."/>
            <person name="Kubasova T."/>
            <person name="Jahodarova E."/>
            <person name="Nykrynova M."/>
            <person name="Rychlik I."/>
        </authorList>
    </citation>
    <scope>NUCLEOTIDE SEQUENCE [LARGE SCALE GENOMIC DNA]</scope>
    <source>
        <strain evidence="3">105_WCHN</strain>
    </source>
</reference>
<evidence type="ECO:0000313" key="3">
    <source>
        <dbReference type="Proteomes" id="UP001529423"/>
    </source>
</evidence>
<dbReference type="EMBL" id="JAUDEO010000033">
    <property type="protein sequence ID" value="MDM8334173.1"/>
    <property type="molecule type" value="Genomic_DNA"/>
</dbReference>
<reference evidence="2 3" key="3">
    <citation type="submission" date="2023-06" db="EMBL/GenBank/DDBJ databases">
        <authorList>
            <person name="Zeman M."/>
            <person name="Kubasova T."/>
            <person name="Jahodarova E."/>
            <person name="Nykrynova M."/>
            <person name="Rychlik I."/>
        </authorList>
    </citation>
    <scope>NUCLEOTIDE SEQUENCE [LARGE SCALE GENOMIC DNA]</scope>
    <source>
        <strain evidence="2 3">105_WCHN</strain>
    </source>
</reference>
<keyword evidence="1" id="KW-1133">Transmembrane helix</keyword>